<evidence type="ECO:0000256" key="1">
    <source>
        <dbReference type="SAM" id="MobiDB-lite"/>
    </source>
</evidence>
<reference evidence="3" key="1">
    <citation type="submission" date="2021-01" db="EMBL/GenBank/DDBJ databases">
        <title>Whole genome shotgun sequence of Virgisporangium aliadipatigenens NBRC 105644.</title>
        <authorList>
            <person name="Komaki H."/>
            <person name="Tamura T."/>
        </authorList>
    </citation>
    <scope>NUCLEOTIDE SEQUENCE</scope>
    <source>
        <strain evidence="3">NBRC 105644</strain>
    </source>
</reference>
<dbReference type="EMBL" id="BOPF01000002">
    <property type="protein sequence ID" value="GIJ43830.1"/>
    <property type="molecule type" value="Genomic_DNA"/>
</dbReference>
<keyword evidence="2" id="KW-0472">Membrane</keyword>
<protein>
    <submittedName>
        <fullName evidence="3">Uncharacterized protein</fullName>
    </submittedName>
</protein>
<feature type="transmembrane region" description="Helical" evidence="2">
    <location>
        <begin position="24"/>
        <end position="43"/>
    </location>
</feature>
<organism evidence="3 4">
    <name type="scientific">Virgisporangium aliadipatigenens</name>
    <dbReference type="NCBI Taxonomy" id="741659"/>
    <lineage>
        <taxon>Bacteria</taxon>
        <taxon>Bacillati</taxon>
        <taxon>Actinomycetota</taxon>
        <taxon>Actinomycetes</taxon>
        <taxon>Micromonosporales</taxon>
        <taxon>Micromonosporaceae</taxon>
        <taxon>Virgisporangium</taxon>
    </lineage>
</organism>
<keyword evidence="4" id="KW-1185">Reference proteome</keyword>
<sequence length="254" mass="26395">MPPPGVDVERVIARGRRRERLRRWATGGGAVAAVGLVGATLLVTAGGTGPQEQYAAPPVPSPSPSASANPTPSPLGKAYRTPPAEAQATEARLSEATKAALTRVVPGATTGRSHEGKDPFRFAYLYHEADRSGGDFDHYNAAADVTGNGRSGEVSLSVGRRSTVWSVPTDCTSFPAHLCTVSTGPRGETVLANRIEEGVVRDNYVAVTRPDGTAILIVAANQGGQGDTGGPRQTEPVLTMEQLIAIATDPALHI</sequence>
<gene>
    <name evidence="3" type="ORF">Val02_07160</name>
</gene>
<dbReference type="AlphaFoldDB" id="A0A8J3YGZ6"/>
<keyword evidence="2" id="KW-1133">Transmembrane helix</keyword>
<keyword evidence="2" id="KW-0812">Transmembrane</keyword>
<accession>A0A8J3YGZ6</accession>
<evidence type="ECO:0000256" key="2">
    <source>
        <dbReference type="SAM" id="Phobius"/>
    </source>
</evidence>
<evidence type="ECO:0000313" key="3">
    <source>
        <dbReference type="EMBL" id="GIJ43830.1"/>
    </source>
</evidence>
<dbReference type="Proteomes" id="UP000619260">
    <property type="component" value="Unassembled WGS sequence"/>
</dbReference>
<name>A0A8J3YGZ6_9ACTN</name>
<comment type="caution">
    <text evidence="3">The sequence shown here is derived from an EMBL/GenBank/DDBJ whole genome shotgun (WGS) entry which is preliminary data.</text>
</comment>
<evidence type="ECO:0000313" key="4">
    <source>
        <dbReference type="Proteomes" id="UP000619260"/>
    </source>
</evidence>
<proteinExistence type="predicted"/>
<feature type="region of interest" description="Disordered" evidence="1">
    <location>
        <begin position="51"/>
        <end position="91"/>
    </location>
</feature>